<evidence type="ECO:0000256" key="5">
    <source>
        <dbReference type="ARBA" id="ARBA00023204"/>
    </source>
</evidence>
<evidence type="ECO:0000313" key="9">
    <source>
        <dbReference type="EMBL" id="CAL2108156.1"/>
    </source>
</evidence>
<keyword evidence="10" id="KW-1185">Reference proteome</keyword>
<evidence type="ECO:0000259" key="8">
    <source>
        <dbReference type="Pfam" id="PF11967"/>
    </source>
</evidence>
<evidence type="ECO:0000256" key="7">
    <source>
        <dbReference type="HAMAP-Rule" id="MF_00201"/>
    </source>
</evidence>
<reference evidence="9 10" key="1">
    <citation type="submission" date="2024-05" db="EMBL/GenBank/DDBJ databases">
        <authorList>
            <person name="Duchaud E."/>
        </authorList>
    </citation>
    <scope>NUCLEOTIDE SEQUENCE [LARGE SCALE GENOMIC DNA]</scope>
    <source>
        <strain evidence="9">Ena-SAMPLE-TAB-13-05-2024-13:56:06:370-140305</strain>
    </source>
</reference>
<keyword evidence="5 7" id="KW-0234">DNA repair</keyword>
<sequence>MAIITTKAIVFNTIKYGDTSLIVKCFTFEDGVKSYMIKGVLKSKKGKLKTAYFQPLTQLQIVANHTNKQGLNSIREASIIHPYNTLHTSIIKQTIVLFLSEILSSIIQEEEKNEALYTYIETALVWLDTHTDVSNFHLLFLLNLSKFLGFYPDVSDQDKEAFSLLEGSFTDTIHNKLIINSNELISFKKMLGINFDAINTILFNKKERQMILQVIIQYFELHLEGFKKPKSLDILETVFS</sequence>
<dbReference type="PANTHER" id="PTHR33991">
    <property type="entry name" value="DNA REPAIR PROTEIN RECO"/>
    <property type="match status" value="1"/>
</dbReference>
<dbReference type="InterPro" id="IPR042242">
    <property type="entry name" value="RecO_C"/>
</dbReference>
<evidence type="ECO:0000256" key="3">
    <source>
        <dbReference type="ARBA" id="ARBA00022763"/>
    </source>
</evidence>
<dbReference type="SUPFAM" id="SSF57863">
    <property type="entry name" value="ArfGap/RecO-like zinc finger"/>
    <property type="match status" value="1"/>
</dbReference>
<dbReference type="PANTHER" id="PTHR33991:SF1">
    <property type="entry name" value="DNA REPAIR PROTEIN RECO"/>
    <property type="match status" value="1"/>
</dbReference>
<organism evidence="9 10">
    <name type="scientific">Tenacibaculum vairaonense</name>
    <dbReference type="NCBI Taxonomy" id="3137860"/>
    <lineage>
        <taxon>Bacteria</taxon>
        <taxon>Pseudomonadati</taxon>
        <taxon>Bacteroidota</taxon>
        <taxon>Flavobacteriia</taxon>
        <taxon>Flavobacteriales</taxon>
        <taxon>Flavobacteriaceae</taxon>
        <taxon>Tenacibaculum</taxon>
    </lineage>
</organism>
<dbReference type="Gene3D" id="1.20.1440.120">
    <property type="entry name" value="Recombination protein O, C-terminal domain"/>
    <property type="match status" value="1"/>
</dbReference>
<comment type="similarity">
    <text evidence="1 7">Belongs to the RecO family.</text>
</comment>
<gene>
    <name evidence="7 9" type="primary">recO</name>
    <name evidence="9" type="ORF">T190115A13A_60151</name>
</gene>
<evidence type="ECO:0000313" key="10">
    <source>
        <dbReference type="Proteomes" id="UP001497602"/>
    </source>
</evidence>
<accession>A0ABM9PQX4</accession>
<evidence type="ECO:0000256" key="6">
    <source>
        <dbReference type="ARBA" id="ARBA00033409"/>
    </source>
</evidence>
<protein>
    <recommendedName>
        <fullName evidence="2 7">DNA repair protein RecO</fullName>
    </recommendedName>
    <alternativeName>
        <fullName evidence="6 7">Recombination protein O</fullName>
    </alternativeName>
</protein>
<dbReference type="EMBL" id="CAXJRC010000043">
    <property type="protein sequence ID" value="CAL2108156.1"/>
    <property type="molecule type" value="Genomic_DNA"/>
</dbReference>
<dbReference type="InterPro" id="IPR037278">
    <property type="entry name" value="ARFGAP/RecO"/>
</dbReference>
<comment type="function">
    <text evidence="7">Involved in DNA repair and RecF pathway recombination.</text>
</comment>
<dbReference type="HAMAP" id="MF_00201">
    <property type="entry name" value="RecO"/>
    <property type="match status" value="1"/>
</dbReference>
<dbReference type="SUPFAM" id="SSF50249">
    <property type="entry name" value="Nucleic acid-binding proteins"/>
    <property type="match status" value="1"/>
</dbReference>
<dbReference type="Pfam" id="PF02565">
    <property type="entry name" value="RecO_C"/>
    <property type="match status" value="1"/>
</dbReference>
<dbReference type="Gene3D" id="2.40.50.140">
    <property type="entry name" value="Nucleic acid-binding proteins"/>
    <property type="match status" value="1"/>
</dbReference>
<comment type="caution">
    <text evidence="9">The sequence shown here is derived from an EMBL/GenBank/DDBJ whole genome shotgun (WGS) entry which is preliminary data.</text>
</comment>
<evidence type="ECO:0000256" key="2">
    <source>
        <dbReference type="ARBA" id="ARBA00021310"/>
    </source>
</evidence>
<dbReference type="InterPro" id="IPR012340">
    <property type="entry name" value="NA-bd_OB-fold"/>
</dbReference>
<dbReference type="Pfam" id="PF11967">
    <property type="entry name" value="RecO_N"/>
    <property type="match status" value="1"/>
</dbReference>
<dbReference type="Proteomes" id="UP001497602">
    <property type="component" value="Unassembled WGS sequence"/>
</dbReference>
<keyword evidence="4 7" id="KW-0233">DNA recombination</keyword>
<evidence type="ECO:0000256" key="1">
    <source>
        <dbReference type="ARBA" id="ARBA00007452"/>
    </source>
</evidence>
<dbReference type="NCBIfam" id="TIGR00613">
    <property type="entry name" value="reco"/>
    <property type="match status" value="1"/>
</dbReference>
<dbReference type="RefSeq" id="WP_348739695.1">
    <property type="nucleotide sequence ID" value="NZ_CAXJRC010000043.1"/>
</dbReference>
<evidence type="ECO:0000256" key="4">
    <source>
        <dbReference type="ARBA" id="ARBA00023172"/>
    </source>
</evidence>
<keyword evidence="3 7" id="KW-0227">DNA damage</keyword>
<dbReference type="InterPro" id="IPR003717">
    <property type="entry name" value="RecO"/>
</dbReference>
<name>A0ABM9PQX4_9FLAO</name>
<feature type="domain" description="DNA replication/recombination mediator RecO N-terminal" evidence="8">
    <location>
        <begin position="1"/>
        <end position="83"/>
    </location>
</feature>
<dbReference type="InterPro" id="IPR022572">
    <property type="entry name" value="DNA_rep/recomb_RecO_N"/>
</dbReference>
<proteinExistence type="inferred from homology"/>